<keyword evidence="4 5" id="KW-0472">Membrane</keyword>
<dbReference type="SUPFAM" id="SSF81321">
    <property type="entry name" value="Family A G protein-coupled receptor-like"/>
    <property type="match status" value="1"/>
</dbReference>
<reference evidence="7" key="1">
    <citation type="submission" date="2021-02" db="EMBL/GenBank/DDBJ databases">
        <authorList>
            <person name="Nowell W R."/>
        </authorList>
    </citation>
    <scope>NUCLEOTIDE SEQUENCE</scope>
</reference>
<dbReference type="EMBL" id="CAJOBB010002123">
    <property type="protein sequence ID" value="CAF3940157.1"/>
    <property type="molecule type" value="Genomic_DNA"/>
</dbReference>
<gene>
    <name evidence="7" type="ORF">KXQ929_LOCUS24988</name>
</gene>
<organism evidence="7 8">
    <name type="scientific">Adineta steineri</name>
    <dbReference type="NCBI Taxonomy" id="433720"/>
    <lineage>
        <taxon>Eukaryota</taxon>
        <taxon>Metazoa</taxon>
        <taxon>Spiralia</taxon>
        <taxon>Gnathifera</taxon>
        <taxon>Rotifera</taxon>
        <taxon>Eurotatoria</taxon>
        <taxon>Bdelloidea</taxon>
        <taxon>Adinetida</taxon>
        <taxon>Adinetidae</taxon>
        <taxon>Adineta</taxon>
    </lineage>
</organism>
<sequence length="709" mass="80463">MYSSELTLNHQKYSRNCDKYNYYYETMQIDVITNEFYVIESNSSVDTYGYIYNNSFDPFDPSINLILKNDDECQMSQFKLTVNLLVNVKYILVVTTYFQDTTGPFSIIVSGPTNTSVKRIIENHDKCVIGGSCNVQSKGIGISLDDILRYEINRNMTLKNQPLLVKMSVALTMIMFLLGLINSILSLLTFQNENLRKVGCGIYLLASSVTSLLTISMFTINFWFVLLTQMNLSINLSVGRGGCISIEPLLKLFLYFDTWLNACVAIERAINVYQGIQFNKEKSKRFARWIIFILPFCIIATIIHEPLHRNIFEYEVKDNKDEIEIIEKNRWCAIQYSRAVQDYNTAILFVHLIGPFIANLFSALFIIFGTARQRSLAQTSQNYMAHIREQLREHKQLVISPAILLILSMPRLIISLLSGCCIQTTPSGYLLAVSYDPTSTSNALFKIDPLTANFTVFAPLTDYKAYDVTYDFIHKIFYIFGSTDTSPSVIIVNPFTGTTKYRDITTEPDAEIFGLRVDSSTGKLYSVQMNDAFETPPTSIVQIDPSNFIAKRWVNITKASGVQPDSMAFFFNATVHQYFVTVPYGDDYLVGIDVVQRKIISEITNSQLPAYLCYDNKTNAYYGMQEVQGKRACRLVRLNPYNGTLDILSPDFDDYLASTGDCYGGYYFTMIVEGLDNQNIVTFDLNNNGKIIANNPAEAYLDAFAFVSI</sequence>
<feature type="transmembrane region" description="Helical" evidence="5">
    <location>
        <begin position="163"/>
        <end position="190"/>
    </location>
</feature>
<proteinExistence type="predicted"/>
<dbReference type="SUPFAM" id="SSF63825">
    <property type="entry name" value="YWTD domain"/>
    <property type="match status" value="1"/>
</dbReference>
<feature type="transmembrane region" description="Helical" evidence="5">
    <location>
        <begin position="286"/>
        <end position="304"/>
    </location>
</feature>
<feature type="transmembrane region" description="Helical" evidence="5">
    <location>
        <begin position="202"/>
        <end position="227"/>
    </location>
</feature>
<evidence type="ECO:0000313" key="7">
    <source>
        <dbReference type="EMBL" id="CAF3940157.1"/>
    </source>
</evidence>
<comment type="subcellular location">
    <subcellularLocation>
        <location evidence="1">Membrane</location>
    </subcellularLocation>
</comment>
<evidence type="ECO:0000256" key="5">
    <source>
        <dbReference type="SAM" id="Phobius"/>
    </source>
</evidence>
<evidence type="ECO:0000259" key="6">
    <source>
        <dbReference type="PROSITE" id="PS50262"/>
    </source>
</evidence>
<keyword evidence="3 5" id="KW-1133">Transmembrane helix</keyword>
<accession>A0A819K8C8</accession>
<evidence type="ECO:0000256" key="4">
    <source>
        <dbReference type="ARBA" id="ARBA00023136"/>
    </source>
</evidence>
<protein>
    <recommendedName>
        <fullName evidence="6">G-protein coupled receptors family 1 profile domain-containing protein</fullName>
    </recommendedName>
</protein>
<keyword evidence="2 5" id="KW-0812">Transmembrane</keyword>
<dbReference type="AlphaFoldDB" id="A0A819K8C8"/>
<dbReference type="GO" id="GO:0016020">
    <property type="term" value="C:membrane"/>
    <property type="evidence" value="ECO:0007669"/>
    <property type="project" value="UniProtKB-SubCell"/>
</dbReference>
<feature type="domain" description="G-protein coupled receptors family 1 profile" evidence="6">
    <location>
        <begin position="181"/>
        <end position="466"/>
    </location>
</feature>
<dbReference type="InterPro" id="IPR000276">
    <property type="entry name" value="GPCR_Rhodpsn"/>
</dbReference>
<dbReference type="Pfam" id="PF00001">
    <property type="entry name" value="7tm_1"/>
    <property type="match status" value="1"/>
</dbReference>
<feature type="transmembrane region" description="Helical" evidence="5">
    <location>
        <begin position="397"/>
        <end position="417"/>
    </location>
</feature>
<dbReference type="Gene3D" id="1.20.1070.10">
    <property type="entry name" value="Rhodopsin 7-helix transmembrane proteins"/>
    <property type="match status" value="1"/>
</dbReference>
<name>A0A819K8C8_9BILA</name>
<dbReference type="GO" id="GO:0004930">
    <property type="term" value="F:G protein-coupled receptor activity"/>
    <property type="evidence" value="ECO:0007669"/>
    <property type="project" value="InterPro"/>
</dbReference>
<dbReference type="InterPro" id="IPR017452">
    <property type="entry name" value="GPCR_Rhodpsn_7TM"/>
</dbReference>
<feature type="transmembrane region" description="Helical" evidence="5">
    <location>
        <begin position="346"/>
        <end position="368"/>
    </location>
</feature>
<evidence type="ECO:0000256" key="3">
    <source>
        <dbReference type="ARBA" id="ARBA00022989"/>
    </source>
</evidence>
<comment type="caution">
    <text evidence="7">The sequence shown here is derived from an EMBL/GenBank/DDBJ whole genome shotgun (WGS) entry which is preliminary data.</text>
</comment>
<dbReference type="Proteomes" id="UP000663868">
    <property type="component" value="Unassembled WGS sequence"/>
</dbReference>
<dbReference type="PROSITE" id="PS50262">
    <property type="entry name" value="G_PROTEIN_RECEP_F1_2"/>
    <property type="match status" value="1"/>
</dbReference>
<evidence type="ECO:0000313" key="8">
    <source>
        <dbReference type="Proteomes" id="UP000663868"/>
    </source>
</evidence>
<evidence type="ECO:0000256" key="2">
    <source>
        <dbReference type="ARBA" id="ARBA00022692"/>
    </source>
</evidence>
<evidence type="ECO:0000256" key="1">
    <source>
        <dbReference type="ARBA" id="ARBA00004370"/>
    </source>
</evidence>